<proteinExistence type="predicted"/>
<dbReference type="AlphaFoldDB" id="A0A1U7MWG4"/>
<comment type="caution">
    <text evidence="1">The sequence shown here is derived from an EMBL/GenBank/DDBJ whole genome shotgun (WGS) entry which is preliminary data.</text>
</comment>
<accession>A0A1U7MWG4</accession>
<sequence>MWGEQMQFIPVPVNSLKPLSKQEVMFASRLVIGRYYPVRMKNGTVLPLVGLFKDLVNQLRTGIPS</sequence>
<keyword evidence="2" id="KW-1185">Reference proteome</keyword>
<reference evidence="1 2" key="1">
    <citation type="submission" date="2016-10" db="EMBL/GenBank/DDBJ databases">
        <title>Comparative genomics uncovers the prolific and rare metabolic potential of the cyanobacterial genus Moorea.</title>
        <authorList>
            <person name="Leao T."/>
            <person name="Castelao G."/>
            <person name="Korobeynikov A."/>
            <person name="Monroe E.A."/>
            <person name="Podell S."/>
            <person name="Glukhov E."/>
            <person name="Allen E."/>
            <person name="Gerwick W.H."/>
            <person name="Gerwick L."/>
        </authorList>
    </citation>
    <scope>NUCLEOTIDE SEQUENCE [LARGE SCALE GENOMIC DNA]</scope>
    <source>
        <strain evidence="1 2">PNG5-198</strain>
    </source>
</reference>
<gene>
    <name evidence="1" type="ORF">BJP37_02255</name>
</gene>
<evidence type="ECO:0000313" key="1">
    <source>
        <dbReference type="EMBL" id="OLT58036.1"/>
    </source>
</evidence>
<evidence type="ECO:0000313" key="2">
    <source>
        <dbReference type="Proteomes" id="UP000186657"/>
    </source>
</evidence>
<protein>
    <submittedName>
        <fullName evidence="1">Uncharacterized protein</fullName>
    </submittedName>
</protein>
<organism evidence="1 2">
    <name type="scientific">Moorena bouillonii PNG</name>
    <dbReference type="NCBI Taxonomy" id="568701"/>
    <lineage>
        <taxon>Bacteria</taxon>
        <taxon>Bacillati</taxon>
        <taxon>Cyanobacteriota</taxon>
        <taxon>Cyanophyceae</taxon>
        <taxon>Coleofasciculales</taxon>
        <taxon>Coleofasciculaceae</taxon>
        <taxon>Moorena</taxon>
    </lineage>
</organism>
<dbReference type="EMBL" id="MKZS01000001">
    <property type="protein sequence ID" value="OLT58036.1"/>
    <property type="molecule type" value="Genomic_DNA"/>
</dbReference>
<dbReference type="Proteomes" id="UP000186657">
    <property type="component" value="Unassembled WGS sequence"/>
</dbReference>
<name>A0A1U7MWG4_9CYAN</name>